<accession>A0ABR3TR36</accession>
<reference evidence="3 4" key="1">
    <citation type="journal article" date="2023" name="Plant Dis.">
        <title>First Report of Diplodia intermedia Causing Canker and Dieback Diseases on Apple Trees in Canada.</title>
        <authorList>
            <person name="Ellouze W."/>
            <person name="Ilyukhin E."/>
            <person name="Sulman M."/>
            <person name="Ali S."/>
        </authorList>
    </citation>
    <scope>NUCLEOTIDE SEQUENCE [LARGE SCALE GENOMIC DNA]</scope>
    <source>
        <strain evidence="3 4">M45-28</strain>
    </source>
</reference>
<organism evidence="3 4">
    <name type="scientific">Diplodia intermedia</name>
    <dbReference type="NCBI Taxonomy" id="856260"/>
    <lineage>
        <taxon>Eukaryota</taxon>
        <taxon>Fungi</taxon>
        <taxon>Dikarya</taxon>
        <taxon>Ascomycota</taxon>
        <taxon>Pezizomycotina</taxon>
        <taxon>Dothideomycetes</taxon>
        <taxon>Dothideomycetes incertae sedis</taxon>
        <taxon>Botryosphaeriales</taxon>
        <taxon>Botryosphaeriaceae</taxon>
        <taxon>Diplodia</taxon>
    </lineage>
</organism>
<comment type="caution">
    <text evidence="3">The sequence shown here is derived from an EMBL/GenBank/DDBJ whole genome shotgun (WGS) entry which is preliminary data.</text>
</comment>
<evidence type="ECO:0000313" key="3">
    <source>
        <dbReference type="EMBL" id="KAL1642566.1"/>
    </source>
</evidence>
<dbReference type="EMBL" id="JAKEKT020000032">
    <property type="protein sequence ID" value="KAL1642566.1"/>
    <property type="molecule type" value="Genomic_DNA"/>
</dbReference>
<feature type="domain" description="SPT23/MGA2-like DNA-binding" evidence="2">
    <location>
        <begin position="74"/>
        <end position="266"/>
    </location>
</feature>
<dbReference type="InterPro" id="IPR057962">
    <property type="entry name" value="SPT23_MGA2_DBD"/>
</dbReference>
<evidence type="ECO:0000259" key="2">
    <source>
        <dbReference type="Pfam" id="PF25603"/>
    </source>
</evidence>
<protein>
    <submittedName>
        <fullName evidence="3">SPT3 Dosage dependent suppressor of Ty-induced promoter mutations-like protein</fullName>
    </submittedName>
</protein>
<feature type="region of interest" description="Disordered" evidence="1">
    <location>
        <begin position="1"/>
        <end position="38"/>
    </location>
</feature>
<evidence type="ECO:0000313" key="4">
    <source>
        <dbReference type="Proteomes" id="UP001521184"/>
    </source>
</evidence>
<dbReference type="Proteomes" id="UP001521184">
    <property type="component" value="Unassembled WGS sequence"/>
</dbReference>
<name>A0ABR3TR36_9PEZI</name>
<sequence>MTETGVCGELALDDESHAGVNPPDISSPESMDRMASSPGLLPSPVSDVQVWKPRHIQPRRYTLWDKAVEPALHLQYSTKKSRVETQIKLRLTLEPLPAGITRLHLPYYTIGKAKLLAQERDRCKSADTLELHTSLVRASAMQNEEFRLRACRRAAVRGMRSGLQREEHPTDTGGEVRICQVCKLRERRRSSRKIRVEGDNQMWPQAEDERVIIFNDTEYKEWRLPRHDSFEEPGTAFGWRPGTMQVELPMRIACYCRHHGEKIGFWYVDWLFSLRTPAEPAQLV</sequence>
<evidence type="ECO:0000256" key="1">
    <source>
        <dbReference type="SAM" id="MobiDB-lite"/>
    </source>
</evidence>
<dbReference type="Pfam" id="PF25603">
    <property type="entry name" value="SPT23_MGA2_DBD"/>
    <property type="match status" value="1"/>
</dbReference>
<gene>
    <name evidence="3" type="primary">SPT23_1</name>
    <name evidence="3" type="ORF">SLS58_005334</name>
</gene>
<proteinExistence type="predicted"/>
<keyword evidence="4" id="KW-1185">Reference proteome</keyword>